<dbReference type="OrthoDB" id="411064at2759"/>
<dbReference type="Gene3D" id="3.90.850.10">
    <property type="entry name" value="Fumarylacetoacetase-like, C-terminal domain"/>
    <property type="match status" value="1"/>
</dbReference>
<gene>
    <name evidence="16" type="ORF">B4U79_04825</name>
</gene>
<evidence type="ECO:0000256" key="5">
    <source>
        <dbReference type="ARBA" id="ARBA00039040"/>
    </source>
</evidence>
<comment type="similarity">
    <text evidence="1">Belongs to the FAH family.</text>
</comment>
<dbReference type="GO" id="GO:0047621">
    <property type="term" value="F:acylpyruvate hydrolase activity"/>
    <property type="evidence" value="ECO:0007669"/>
    <property type="project" value="UniProtKB-EC"/>
</dbReference>
<dbReference type="GO" id="GO:0046872">
    <property type="term" value="F:metal ion binding"/>
    <property type="evidence" value="ECO:0007669"/>
    <property type="project" value="UniProtKB-KW"/>
</dbReference>
<dbReference type="GO" id="GO:0018773">
    <property type="term" value="F:acetylpyruvate hydrolase activity"/>
    <property type="evidence" value="ECO:0007669"/>
    <property type="project" value="TreeGrafter"/>
</dbReference>
<comment type="catalytic activity">
    <reaction evidence="14">
        <text>acetylpyruvate + H2O = acetate + pyruvate + H(+)</text>
        <dbReference type="Rhea" id="RHEA:16097"/>
        <dbReference type="ChEBI" id="CHEBI:15360"/>
        <dbReference type="ChEBI" id="CHEBI:15361"/>
        <dbReference type="ChEBI" id="CHEBI:15377"/>
        <dbReference type="ChEBI" id="CHEBI:15378"/>
        <dbReference type="ChEBI" id="CHEBI:30089"/>
    </reaction>
</comment>
<keyword evidence="17" id="KW-1185">Reference proteome</keyword>
<evidence type="ECO:0000256" key="4">
    <source>
        <dbReference type="ARBA" id="ARBA00032305"/>
    </source>
</evidence>
<dbReference type="STRING" id="1965070.A0A3S3NVF8"/>
<dbReference type="PANTHER" id="PTHR11820">
    <property type="entry name" value="ACYLPYRUVASE"/>
    <property type="match status" value="1"/>
</dbReference>
<dbReference type="InterPro" id="IPR011234">
    <property type="entry name" value="Fumarylacetoacetase-like_C"/>
</dbReference>
<reference evidence="16 17" key="1">
    <citation type="journal article" date="2018" name="Gigascience">
        <title>Genomes of trombidid mites reveal novel predicted allergens and laterally-transferred genes associated with secondary metabolism.</title>
        <authorList>
            <person name="Dong X."/>
            <person name="Chaisiri K."/>
            <person name="Xia D."/>
            <person name="Armstrong S.D."/>
            <person name="Fang Y."/>
            <person name="Donnelly M.J."/>
            <person name="Kadowaki T."/>
            <person name="McGarry J.W."/>
            <person name="Darby A.C."/>
            <person name="Makepeace B.L."/>
        </authorList>
    </citation>
    <scope>NUCLEOTIDE SEQUENCE [LARGE SCALE GENOMIC DNA]</scope>
    <source>
        <strain evidence="16">UoL-WK</strain>
    </source>
</reference>
<dbReference type="SUPFAM" id="SSF56529">
    <property type="entry name" value="FAH"/>
    <property type="match status" value="1"/>
</dbReference>
<comment type="caution">
    <text evidence="16">The sequence shown here is derived from an EMBL/GenBank/DDBJ whole genome shotgun (WGS) entry which is preliminary data.</text>
</comment>
<evidence type="ECO:0000256" key="8">
    <source>
        <dbReference type="ARBA" id="ARBA00044911"/>
    </source>
</evidence>
<dbReference type="Proteomes" id="UP000285301">
    <property type="component" value="Unassembled WGS sequence"/>
</dbReference>
<evidence type="ECO:0000256" key="6">
    <source>
        <dbReference type="ARBA" id="ARBA00042340"/>
    </source>
</evidence>
<sequence length="217" mass="23712">MRLVKFVEFSRKIVAVGKNYAAHIKEMGSEVPSKPVFFLKPATAYVTEGNPIKIPKGCTELHHEVELGVIIGRKACDVEEKDAMDYVGGYTVALDMTARDWQLDAKSAGLPWSLAKGFDTSCPVGQFIPKEQISDINSLPLWCKVNGQMRQNGNTKDMILKVPFIVSYASNFFTLEPGDLVLTGTPSGVGQVKAGDCIEAGLGDIVKIKFDVVNKEK</sequence>
<organism evidence="16 17">
    <name type="scientific">Dinothrombium tinctorium</name>
    <dbReference type="NCBI Taxonomy" id="1965070"/>
    <lineage>
        <taxon>Eukaryota</taxon>
        <taxon>Metazoa</taxon>
        <taxon>Ecdysozoa</taxon>
        <taxon>Arthropoda</taxon>
        <taxon>Chelicerata</taxon>
        <taxon>Arachnida</taxon>
        <taxon>Acari</taxon>
        <taxon>Acariformes</taxon>
        <taxon>Trombidiformes</taxon>
        <taxon>Prostigmata</taxon>
        <taxon>Anystina</taxon>
        <taxon>Parasitengona</taxon>
        <taxon>Trombidioidea</taxon>
        <taxon>Trombidiidae</taxon>
        <taxon>Dinothrombium</taxon>
    </lineage>
</organism>
<evidence type="ECO:0000256" key="9">
    <source>
        <dbReference type="ARBA" id="ARBA00044973"/>
    </source>
</evidence>
<dbReference type="InterPro" id="IPR036663">
    <property type="entry name" value="Fumarylacetoacetase_C_sf"/>
</dbReference>
<dbReference type="EMBL" id="NCKU01003859">
    <property type="protein sequence ID" value="RWS06817.1"/>
    <property type="molecule type" value="Genomic_DNA"/>
</dbReference>
<protein>
    <recommendedName>
        <fullName evidence="10">Oxaloacetate tautomerase FAHD1, mitochondrial</fullName>
        <ecNumber evidence="5">3.7.1.5</ecNumber>
        <ecNumber evidence="2">4.1.1.112</ecNumber>
        <ecNumber evidence="9">5.3.2.2</ecNumber>
    </recommendedName>
    <alternativeName>
        <fullName evidence="7">Acylpyruvase FAHD1</fullName>
    </alternativeName>
    <alternativeName>
        <fullName evidence="6">Fumarylacetoacetate hydrolase domain-containing protein 1</fullName>
    </alternativeName>
    <alternativeName>
        <fullName evidence="4">Oxaloacetate decarboxylase</fullName>
    </alternativeName>
</protein>
<dbReference type="FunFam" id="3.90.850.10:FF:000003">
    <property type="entry name" value="Fumarylacetoacetate hydrolase domain-containing 1"/>
    <property type="match status" value="1"/>
</dbReference>
<evidence type="ECO:0000256" key="10">
    <source>
        <dbReference type="ARBA" id="ARBA00044980"/>
    </source>
</evidence>
<comment type="catalytic activity">
    <reaction evidence="8">
        <text>oxaloacetate = enol-oxaloacetate</text>
        <dbReference type="Rhea" id="RHEA:16021"/>
        <dbReference type="ChEBI" id="CHEBI:16452"/>
        <dbReference type="ChEBI" id="CHEBI:17479"/>
        <dbReference type="EC" id="5.3.2.2"/>
    </reaction>
    <physiologicalReaction direction="right-to-left" evidence="8">
        <dbReference type="Rhea" id="RHEA:16023"/>
    </physiologicalReaction>
</comment>
<keyword evidence="3" id="KW-0479">Metal-binding</keyword>
<evidence type="ECO:0000313" key="16">
    <source>
        <dbReference type="EMBL" id="RWS06817.1"/>
    </source>
</evidence>
<comment type="catalytic activity">
    <reaction evidence="11">
        <text>a 3-acylpyruvate + H2O = a carboxylate + pyruvate + H(+)</text>
        <dbReference type="Rhea" id="RHEA:19009"/>
        <dbReference type="ChEBI" id="CHEBI:15361"/>
        <dbReference type="ChEBI" id="CHEBI:15377"/>
        <dbReference type="ChEBI" id="CHEBI:15378"/>
        <dbReference type="ChEBI" id="CHEBI:29067"/>
        <dbReference type="ChEBI" id="CHEBI:57278"/>
        <dbReference type="EC" id="3.7.1.5"/>
    </reaction>
</comment>
<evidence type="ECO:0000256" key="1">
    <source>
        <dbReference type="ARBA" id="ARBA00010211"/>
    </source>
</evidence>
<dbReference type="NCBIfam" id="NF007967">
    <property type="entry name" value="PRK10691.1"/>
    <property type="match status" value="1"/>
</dbReference>
<feature type="domain" description="Fumarylacetoacetase-like C-terminal" evidence="15">
    <location>
        <begin position="12"/>
        <end position="212"/>
    </location>
</feature>
<comment type="catalytic activity">
    <reaction evidence="13">
        <text>oxaloacetate + H(+) = pyruvate + CO2</text>
        <dbReference type="Rhea" id="RHEA:15641"/>
        <dbReference type="ChEBI" id="CHEBI:15361"/>
        <dbReference type="ChEBI" id="CHEBI:15378"/>
        <dbReference type="ChEBI" id="CHEBI:16452"/>
        <dbReference type="ChEBI" id="CHEBI:16526"/>
        <dbReference type="EC" id="4.1.1.112"/>
    </reaction>
</comment>
<name>A0A3S3NVF8_9ACAR</name>
<dbReference type="EC" id="3.7.1.5" evidence="5"/>
<evidence type="ECO:0000256" key="7">
    <source>
        <dbReference type="ARBA" id="ARBA00044830"/>
    </source>
</evidence>
<dbReference type="GO" id="GO:0050163">
    <property type="term" value="F:oxaloacetate tautomerase activity"/>
    <property type="evidence" value="ECO:0007669"/>
    <property type="project" value="UniProtKB-EC"/>
</dbReference>
<evidence type="ECO:0000256" key="13">
    <source>
        <dbReference type="ARBA" id="ARBA00047973"/>
    </source>
</evidence>
<evidence type="ECO:0000259" key="15">
    <source>
        <dbReference type="Pfam" id="PF01557"/>
    </source>
</evidence>
<evidence type="ECO:0000256" key="3">
    <source>
        <dbReference type="ARBA" id="ARBA00022723"/>
    </source>
</evidence>
<evidence type="ECO:0000256" key="11">
    <source>
        <dbReference type="ARBA" id="ARBA00047858"/>
    </source>
</evidence>
<dbReference type="GO" id="GO:0008948">
    <property type="term" value="F:oxaloacetate decarboxylase activity"/>
    <property type="evidence" value="ECO:0007669"/>
    <property type="project" value="UniProtKB-EC"/>
</dbReference>
<dbReference type="EC" id="5.3.2.2" evidence="9"/>
<proteinExistence type="inferred from homology"/>
<dbReference type="Pfam" id="PF01557">
    <property type="entry name" value="FAA_hydrolase"/>
    <property type="match status" value="1"/>
</dbReference>
<dbReference type="EC" id="4.1.1.112" evidence="2"/>
<comment type="catalytic activity">
    <reaction evidence="12">
        <text>3-fumarylpyruvate + H2O = fumarate + pyruvate + H(+)</text>
        <dbReference type="Rhea" id="RHEA:26168"/>
        <dbReference type="ChEBI" id="CHEBI:15361"/>
        <dbReference type="ChEBI" id="CHEBI:15377"/>
        <dbReference type="ChEBI" id="CHEBI:15378"/>
        <dbReference type="ChEBI" id="CHEBI:16854"/>
        <dbReference type="ChEBI" id="CHEBI:29806"/>
    </reaction>
</comment>
<dbReference type="AlphaFoldDB" id="A0A3S3NVF8"/>
<dbReference type="PANTHER" id="PTHR11820:SF7">
    <property type="entry name" value="ACYLPYRUVASE FAHD1, MITOCHONDRIAL"/>
    <property type="match status" value="1"/>
</dbReference>
<evidence type="ECO:0000256" key="12">
    <source>
        <dbReference type="ARBA" id="ARBA00047963"/>
    </source>
</evidence>
<evidence type="ECO:0000313" key="17">
    <source>
        <dbReference type="Proteomes" id="UP000285301"/>
    </source>
</evidence>
<accession>A0A3S3NVF8</accession>
<dbReference type="GO" id="GO:0005739">
    <property type="term" value="C:mitochondrion"/>
    <property type="evidence" value="ECO:0007669"/>
    <property type="project" value="TreeGrafter"/>
</dbReference>
<evidence type="ECO:0000256" key="2">
    <source>
        <dbReference type="ARBA" id="ARBA00012947"/>
    </source>
</evidence>
<evidence type="ECO:0000256" key="14">
    <source>
        <dbReference type="ARBA" id="ARBA00048846"/>
    </source>
</evidence>
<dbReference type="GO" id="GO:0019752">
    <property type="term" value="P:carboxylic acid metabolic process"/>
    <property type="evidence" value="ECO:0007669"/>
    <property type="project" value="UniProtKB-ARBA"/>
</dbReference>